<dbReference type="EMBL" id="BAABDE010000025">
    <property type="protein sequence ID" value="GAA3821287.1"/>
    <property type="molecule type" value="Genomic_DNA"/>
</dbReference>
<keyword evidence="2" id="KW-0812">Transmembrane</keyword>
<feature type="transmembrane region" description="Helical" evidence="2">
    <location>
        <begin position="336"/>
        <end position="357"/>
    </location>
</feature>
<sequence length="382" mass="40625">MGCYLRKCTRVRLLTLVLALLGIQLGSLIAPAYACGCGAMIPDGQQRLAVGREESVVRWDGSREQIVMSLTVDGDADRAAWVMPVPHRATVQLGDPALFTELAAATAPVHRDRYHFWPEDGDWPLVTGGDRSAGGPPGAGAAAPGVGVVGRQKLGPFDVARLTATDPAALNGWLDSNGFAMPPRLEDALQPYVSRRWEYVAVRLAPGTAGTPLSGRLDPLHLTFASGQPVYPMRLSRLARTPQSLGLYVLAAHRMETRSAIGGDSPRVTYAGRVGAKSGPLAELAAGTPFLTAIGQEFPHPSSISGDHELRRASADTPFQQVIYEDRLRKVAGIPAWLLTVVGTFALAVTAVTVFAVRRSRRPVLPPPPVPAPPPISGIRPS</sequence>
<dbReference type="InterPro" id="IPR019283">
    <property type="entry name" value="DUF2330"/>
</dbReference>
<keyword evidence="2" id="KW-0472">Membrane</keyword>
<comment type="caution">
    <text evidence="3">The sequence shown here is derived from an EMBL/GenBank/DDBJ whole genome shotgun (WGS) entry which is preliminary data.</text>
</comment>
<reference evidence="4" key="1">
    <citation type="journal article" date="2019" name="Int. J. Syst. Evol. Microbiol.">
        <title>The Global Catalogue of Microorganisms (GCM) 10K type strain sequencing project: providing services to taxonomists for standard genome sequencing and annotation.</title>
        <authorList>
            <consortium name="The Broad Institute Genomics Platform"/>
            <consortium name="The Broad Institute Genome Sequencing Center for Infectious Disease"/>
            <person name="Wu L."/>
            <person name="Ma J."/>
        </authorList>
    </citation>
    <scope>NUCLEOTIDE SEQUENCE [LARGE SCALE GENOMIC DNA]</scope>
    <source>
        <strain evidence="4">JCM 17138</strain>
    </source>
</reference>
<evidence type="ECO:0000256" key="1">
    <source>
        <dbReference type="SAM" id="MobiDB-lite"/>
    </source>
</evidence>
<name>A0ABP7ILM5_9ACTN</name>
<accession>A0ABP7ILM5</accession>
<dbReference type="Proteomes" id="UP001501009">
    <property type="component" value="Unassembled WGS sequence"/>
</dbReference>
<organism evidence="3 4">
    <name type="scientific">Streptomyces coacervatus</name>
    <dbReference type="NCBI Taxonomy" id="647381"/>
    <lineage>
        <taxon>Bacteria</taxon>
        <taxon>Bacillati</taxon>
        <taxon>Actinomycetota</taxon>
        <taxon>Actinomycetes</taxon>
        <taxon>Kitasatosporales</taxon>
        <taxon>Streptomycetaceae</taxon>
        <taxon>Streptomyces</taxon>
    </lineage>
</organism>
<proteinExistence type="predicted"/>
<dbReference type="Pfam" id="PF10092">
    <property type="entry name" value="DUF2330"/>
    <property type="match status" value="1"/>
</dbReference>
<keyword evidence="2" id="KW-1133">Transmembrane helix</keyword>
<evidence type="ECO:0000313" key="3">
    <source>
        <dbReference type="EMBL" id="GAA3821287.1"/>
    </source>
</evidence>
<gene>
    <name evidence="3" type="ORF">GCM10022403_063420</name>
</gene>
<evidence type="ECO:0000256" key="2">
    <source>
        <dbReference type="SAM" id="Phobius"/>
    </source>
</evidence>
<evidence type="ECO:0000313" key="4">
    <source>
        <dbReference type="Proteomes" id="UP001501009"/>
    </source>
</evidence>
<feature type="region of interest" description="Disordered" evidence="1">
    <location>
        <begin position="363"/>
        <end position="382"/>
    </location>
</feature>
<dbReference type="RefSeq" id="WP_275775129.1">
    <property type="nucleotide sequence ID" value="NZ_BAABDE010000025.1"/>
</dbReference>
<protein>
    <submittedName>
        <fullName evidence="3">DUF2330 domain-containing protein</fullName>
    </submittedName>
</protein>
<feature type="compositionally biased region" description="Pro residues" evidence="1">
    <location>
        <begin position="364"/>
        <end position="376"/>
    </location>
</feature>
<keyword evidence="4" id="KW-1185">Reference proteome</keyword>